<reference evidence="2 3" key="1">
    <citation type="submission" date="2016-04" db="EMBL/GenBank/DDBJ databases">
        <title>A degradative enzymes factory behind the ericoid mycorrhizal symbiosis.</title>
        <authorList>
            <consortium name="DOE Joint Genome Institute"/>
            <person name="Martino E."/>
            <person name="Morin E."/>
            <person name="Grelet G."/>
            <person name="Kuo A."/>
            <person name="Kohler A."/>
            <person name="Daghino S."/>
            <person name="Barry K."/>
            <person name="Choi C."/>
            <person name="Cichocki N."/>
            <person name="Clum A."/>
            <person name="Copeland A."/>
            <person name="Hainaut M."/>
            <person name="Haridas S."/>
            <person name="Labutti K."/>
            <person name="Lindquist E."/>
            <person name="Lipzen A."/>
            <person name="Khouja H.-R."/>
            <person name="Murat C."/>
            <person name="Ohm R."/>
            <person name="Olson A."/>
            <person name="Spatafora J."/>
            <person name="Veneault-Fourrey C."/>
            <person name="Henrissat B."/>
            <person name="Grigoriev I."/>
            <person name="Martin F."/>
            <person name="Perotto S."/>
        </authorList>
    </citation>
    <scope>NUCLEOTIDE SEQUENCE [LARGE SCALE GENOMIC DNA]</scope>
    <source>
        <strain evidence="2 3">F</strain>
    </source>
</reference>
<keyword evidence="3" id="KW-1185">Reference proteome</keyword>
<evidence type="ECO:0000256" key="1">
    <source>
        <dbReference type="SAM" id="SignalP"/>
    </source>
</evidence>
<protein>
    <recommendedName>
        <fullName evidence="4">Extracellular membrane protein CFEM domain-containing protein</fullName>
    </recommendedName>
</protein>
<sequence length="207" mass="23047">MPVCLLALPCLALPCLTDQARAALSACGGDPFLARISICSCTPDFCQRNFHLARIRRFDLLHSAAERRQSENSVALPLVRLVHCALPPGLIAALRLQCTLQAGSSASFTSHYCPQYTYKPAAHLQCRYPNLVFIGKKKTRKPGTCTYFRRNHTTRRLQAAAAKDGRKNPQDRTAHGIGPDSRIPLPCLHVPRFGETYDDFRGWACHF</sequence>
<gene>
    <name evidence="2" type="ORF">L207DRAFT_274161</name>
</gene>
<name>A0A2J6S081_HYAVF</name>
<evidence type="ECO:0008006" key="4">
    <source>
        <dbReference type="Google" id="ProtNLM"/>
    </source>
</evidence>
<feature type="signal peptide" evidence="1">
    <location>
        <begin position="1"/>
        <end position="22"/>
    </location>
</feature>
<organism evidence="2 3">
    <name type="scientific">Hyaloscypha variabilis (strain UAMH 11265 / GT02V1 / F)</name>
    <name type="common">Meliniomyces variabilis</name>
    <dbReference type="NCBI Taxonomy" id="1149755"/>
    <lineage>
        <taxon>Eukaryota</taxon>
        <taxon>Fungi</taxon>
        <taxon>Dikarya</taxon>
        <taxon>Ascomycota</taxon>
        <taxon>Pezizomycotina</taxon>
        <taxon>Leotiomycetes</taxon>
        <taxon>Helotiales</taxon>
        <taxon>Hyaloscyphaceae</taxon>
        <taxon>Hyaloscypha</taxon>
        <taxon>Hyaloscypha variabilis</taxon>
    </lineage>
</organism>
<feature type="chain" id="PRO_5014412894" description="Extracellular membrane protein CFEM domain-containing protein" evidence="1">
    <location>
        <begin position="23"/>
        <end position="207"/>
    </location>
</feature>
<evidence type="ECO:0000313" key="2">
    <source>
        <dbReference type="EMBL" id="PMD44172.1"/>
    </source>
</evidence>
<dbReference type="EMBL" id="KZ613941">
    <property type="protein sequence ID" value="PMD44172.1"/>
    <property type="molecule type" value="Genomic_DNA"/>
</dbReference>
<keyword evidence="1" id="KW-0732">Signal</keyword>
<dbReference type="AlphaFoldDB" id="A0A2J6S081"/>
<accession>A0A2J6S081</accession>
<proteinExistence type="predicted"/>
<evidence type="ECO:0000313" key="3">
    <source>
        <dbReference type="Proteomes" id="UP000235786"/>
    </source>
</evidence>
<dbReference type="Proteomes" id="UP000235786">
    <property type="component" value="Unassembled WGS sequence"/>
</dbReference>